<dbReference type="InterPro" id="IPR009057">
    <property type="entry name" value="Homeodomain-like_sf"/>
</dbReference>
<dbReference type="PANTHER" id="PTHR43479:SF11">
    <property type="entry name" value="ACREF_ENVCD OPERON REPRESSOR-RELATED"/>
    <property type="match status" value="1"/>
</dbReference>
<dbReference type="PROSITE" id="PS50977">
    <property type="entry name" value="HTH_TETR_2"/>
    <property type="match status" value="1"/>
</dbReference>
<organism evidence="4 5">
    <name type="scientific">Bifidobacterium favimelis</name>
    <dbReference type="NCBI Taxonomy" id="3122979"/>
    <lineage>
        <taxon>Bacteria</taxon>
        <taxon>Bacillati</taxon>
        <taxon>Actinomycetota</taxon>
        <taxon>Actinomycetes</taxon>
        <taxon>Bifidobacteriales</taxon>
        <taxon>Bifidobacteriaceae</taxon>
        <taxon>Bifidobacterium</taxon>
    </lineage>
</organism>
<evidence type="ECO:0000259" key="3">
    <source>
        <dbReference type="PROSITE" id="PS50977"/>
    </source>
</evidence>
<dbReference type="InterPro" id="IPR039532">
    <property type="entry name" value="TetR_C_Firmicutes"/>
</dbReference>
<protein>
    <submittedName>
        <fullName evidence="4">TetR-like C-terminal domain-containing protein</fullName>
    </submittedName>
</protein>
<dbReference type="RefSeq" id="WP_340469010.1">
    <property type="nucleotide sequence ID" value="NZ_JBANBB010000001.1"/>
</dbReference>
<evidence type="ECO:0000313" key="4">
    <source>
        <dbReference type="EMBL" id="MEK0306486.1"/>
    </source>
</evidence>
<dbReference type="SUPFAM" id="SSF46689">
    <property type="entry name" value="Homeodomain-like"/>
    <property type="match status" value="1"/>
</dbReference>
<comment type="caution">
    <text evidence="4">The sequence shown here is derived from an EMBL/GenBank/DDBJ whole genome shotgun (WGS) entry which is preliminary data.</text>
</comment>
<keyword evidence="5" id="KW-1185">Reference proteome</keyword>
<evidence type="ECO:0000256" key="2">
    <source>
        <dbReference type="PROSITE-ProRule" id="PRU00335"/>
    </source>
</evidence>
<dbReference type="InterPro" id="IPR001647">
    <property type="entry name" value="HTH_TetR"/>
</dbReference>
<reference evidence="4 5" key="1">
    <citation type="submission" date="2024-02" db="EMBL/GenBank/DDBJ databases">
        <title>Bifidobacterium honeyensis sp. nov., isolated from the comb honey.</title>
        <authorList>
            <person name="Liu W."/>
            <person name="Li Y."/>
        </authorList>
    </citation>
    <scope>NUCLEOTIDE SEQUENCE [LARGE SCALE GENOMIC DNA]</scope>
    <source>
        <strain evidence="4 5">IMAU50988</strain>
    </source>
</reference>
<dbReference type="EMBL" id="JBANBB010000001">
    <property type="protein sequence ID" value="MEK0306486.1"/>
    <property type="molecule type" value="Genomic_DNA"/>
</dbReference>
<keyword evidence="1 2" id="KW-0238">DNA-binding</keyword>
<dbReference type="Gene3D" id="1.10.357.10">
    <property type="entry name" value="Tetracycline Repressor, domain 2"/>
    <property type="match status" value="1"/>
</dbReference>
<dbReference type="InterPro" id="IPR050624">
    <property type="entry name" value="HTH-type_Tx_Regulator"/>
</dbReference>
<dbReference type="Proteomes" id="UP001373159">
    <property type="component" value="Unassembled WGS sequence"/>
</dbReference>
<gene>
    <name evidence="4" type="ORF">V8P97_03245</name>
</gene>
<accession>A0ABU8ZP11</accession>
<feature type="domain" description="HTH tetR-type" evidence="3">
    <location>
        <begin position="10"/>
        <end position="70"/>
    </location>
</feature>
<proteinExistence type="predicted"/>
<dbReference type="PANTHER" id="PTHR43479">
    <property type="entry name" value="ACREF/ENVCD OPERON REPRESSOR-RELATED"/>
    <property type="match status" value="1"/>
</dbReference>
<evidence type="ECO:0000313" key="5">
    <source>
        <dbReference type="Proteomes" id="UP001373159"/>
    </source>
</evidence>
<evidence type="ECO:0000256" key="1">
    <source>
        <dbReference type="ARBA" id="ARBA00023125"/>
    </source>
</evidence>
<sequence>MVTKQPEVTGRTRRRLEDAFWQLYEQRPIEKITIKQVTDLANYNRATFYLYYQNLYDLRGQIEESLLNERERFVDIHFTGQPPLETLRDETEAFLIRTQADAKYFRVLLGPHGDPAFVSRMNDFAKDTIRLYLTSTATDRSLSPMDLDYLTEFYAAGKLGIVRKWLDDTHPMPLDKLVLLMTDTAAPPAVGFHSNEKSLSEQI</sequence>
<dbReference type="Pfam" id="PF14278">
    <property type="entry name" value="TetR_C_8"/>
    <property type="match status" value="1"/>
</dbReference>
<feature type="DNA-binding region" description="H-T-H motif" evidence="2">
    <location>
        <begin position="33"/>
        <end position="52"/>
    </location>
</feature>
<name>A0ABU8ZP11_9BIFI</name>